<sequence>MNSNTGTAQTYEAGDQRKSKRTTPEKFESGPPNAHDLHDPKDQRSLSNRAELETRDQEREDHTRLYKMDPTAPAQAHGNKPSRGAEVDAELQQDDELRLKEKGLRSK</sequence>
<reference evidence="1" key="1">
    <citation type="submission" date="2022-07" db="EMBL/GenBank/DDBJ databases">
        <title>Genome Sequence of Phlebia brevispora.</title>
        <authorList>
            <person name="Buettner E."/>
        </authorList>
    </citation>
    <scope>NUCLEOTIDE SEQUENCE</scope>
    <source>
        <strain evidence="1">MPL23</strain>
    </source>
</reference>
<dbReference type="EMBL" id="JANHOG010001153">
    <property type="protein sequence ID" value="KAJ3542704.1"/>
    <property type="molecule type" value="Genomic_DNA"/>
</dbReference>
<name>A0ACC1SMN9_9APHY</name>
<evidence type="ECO:0000313" key="1">
    <source>
        <dbReference type="EMBL" id="KAJ3542704.1"/>
    </source>
</evidence>
<dbReference type="Proteomes" id="UP001148662">
    <property type="component" value="Unassembled WGS sequence"/>
</dbReference>
<proteinExistence type="predicted"/>
<organism evidence="1 2">
    <name type="scientific">Phlebia brevispora</name>
    <dbReference type="NCBI Taxonomy" id="194682"/>
    <lineage>
        <taxon>Eukaryota</taxon>
        <taxon>Fungi</taxon>
        <taxon>Dikarya</taxon>
        <taxon>Basidiomycota</taxon>
        <taxon>Agaricomycotina</taxon>
        <taxon>Agaricomycetes</taxon>
        <taxon>Polyporales</taxon>
        <taxon>Meruliaceae</taxon>
        <taxon>Phlebia</taxon>
    </lineage>
</organism>
<gene>
    <name evidence="1" type="ORF">NM688_g5945</name>
</gene>
<accession>A0ACC1SMN9</accession>
<comment type="caution">
    <text evidence="1">The sequence shown here is derived from an EMBL/GenBank/DDBJ whole genome shotgun (WGS) entry which is preliminary data.</text>
</comment>
<evidence type="ECO:0000313" key="2">
    <source>
        <dbReference type="Proteomes" id="UP001148662"/>
    </source>
</evidence>
<keyword evidence="2" id="KW-1185">Reference proteome</keyword>
<protein>
    <submittedName>
        <fullName evidence="1">Uncharacterized protein</fullName>
    </submittedName>
</protein>